<dbReference type="InterPro" id="IPR015882">
    <property type="entry name" value="HEX_bac_N"/>
</dbReference>
<dbReference type="SUPFAM" id="SSF51445">
    <property type="entry name" value="(Trans)glycosidases"/>
    <property type="match status" value="1"/>
</dbReference>
<evidence type="ECO:0000259" key="6">
    <source>
        <dbReference type="PROSITE" id="PS50022"/>
    </source>
</evidence>
<gene>
    <name evidence="8" type="ORF">ATJ97_1995</name>
</gene>
<dbReference type="PANTHER" id="PTHR13170:SF16">
    <property type="entry name" value="PROTEIN O-GLCNACASE"/>
    <property type="match status" value="1"/>
</dbReference>
<sequence>MGGAAAILAALAVATPAVAGPTAPAPSTKEGGAGTSTPGAAVGGAAGVSGAAQAPEVYPVPQELTAGGDPVPLAGRVTLVVGEETDAAAIAAAEEIIAGAGGKVTTTTEARGKGKEVYLGTVADNPALAEVLAGMGVENATDLPEEGYVLASGRHEGRPVVVLNGADARGTFYATQTLRQVVEGKKVPGLEIRDWPLMSIRGAIEGFYGIPWSHQSRLDHMEFYGEHKMNTYIYTPKDDLLLRYQWRELYSGDDLARMEELVDAANANHVDFTFALSPGNDICYSSQEDFDATIAKFEQLRELGVDSFYVALDDIPLRLHCDADRAKYPNQGNWYWLADAQTDYLNRIQTEYIEPNGLEPLQTVPTNYAGSGEDPYKGRFGDRLDDDVRVQWTGEGVFSDTITEASVRRASQSYRTEHLYIWDNFPVNDGRRSRLFLNPLTGRDPGLYQHIEGFTSNPMIQPYASLPALGNYADYTWNGPAYDADTSMAAVLAELAGDDPVVRDALVTFADLNQSWPYRDDVVHAPALSADVEAFWAAYEAGDASGATALRERLSVIRSLPEVLPTMAEPGFAADAQPWVDAAAQWATALEHEIAMLEAIAADDGATATAELLAAREWIARTAEPTLDDQGGDGVRRENVLVPSVGDGVFEDFSDRAMAAYADWLGAEPAGPAQGYPAAPSSSMGTYQNNTLAKMVDGDPATLYWSNEAGQAGDYVQVDLGEVREIGSVAVHQSDSDTQSGDMFYTATLQYSADGQTWTDAGEYISSPLVAHTFDTPVQARYVRLLATADNSGGQWVKIREFVVSAPSGEFETNLASVPGEGAARAFDGDVATSYVAASAPVEGSFLARNLDEATTAASVAVVGSGSGEIQVARDGEWVTVGELTGGAVFHEAALDGAAVDGVRLLFAAGSAAPRISEIVLR</sequence>
<dbReference type="Pfam" id="PF00754">
    <property type="entry name" value="F5_F8_type_C"/>
    <property type="match status" value="1"/>
</dbReference>
<accession>A0A2A9EMQ3</accession>
<dbReference type="InterPro" id="IPR008979">
    <property type="entry name" value="Galactose-bd-like_sf"/>
</dbReference>
<feature type="domain" description="F5/8 type C" evidence="6">
    <location>
        <begin position="660"/>
        <end position="804"/>
    </location>
</feature>
<dbReference type="PROSITE" id="PS50022">
    <property type="entry name" value="FA58C_3"/>
    <property type="match status" value="1"/>
</dbReference>
<evidence type="ECO:0000256" key="2">
    <source>
        <dbReference type="ARBA" id="ARBA00023295"/>
    </source>
</evidence>
<dbReference type="EMBL" id="PDJI01000004">
    <property type="protein sequence ID" value="PFG39489.1"/>
    <property type="molecule type" value="Genomic_DNA"/>
</dbReference>
<evidence type="ECO:0000256" key="3">
    <source>
        <dbReference type="PROSITE-ProRule" id="PRU01353"/>
    </source>
</evidence>
<dbReference type="InterPro" id="IPR017853">
    <property type="entry name" value="GH"/>
</dbReference>
<dbReference type="Pfam" id="PF02838">
    <property type="entry name" value="Glyco_hydro_20b"/>
    <property type="match status" value="1"/>
</dbReference>
<dbReference type="InterPro" id="IPR000421">
    <property type="entry name" value="FA58C"/>
</dbReference>
<feature type="chain" id="PRO_5012315215" evidence="5">
    <location>
        <begin position="20"/>
        <end position="922"/>
    </location>
</feature>
<feature type="region of interest" description="Disordered" evidence="4">
    <location>
        <begin position="19"/>
        <end position="40"/>
    </location>
</feature>
<keyword evidence="5" id="KW-0732">Signal</keyword>
<dbReference type="GO" id="GO:0015929">
    <property type="term" value="F:hexosaminidase activity"/>
    <property type="evidence" value="ECO:0007669"/>
    <property type="project" value="UniProtKB-ARBA"/>
</dbReference>
<evidence type="ECO:0000313" key="9">
    <source>
        <dbReference type="Proteomes" id="UP000222106"/>
    </source>
</evidence>
<evidence type="ECO:0000256" key="4">
    <source>
        <dbReference type="SAM" id="MobiDB-lite"/>
    </source>
</evidence>
<protein>
    <submittedName>
        <fullName evidence="8">Hyaluronoglucosaminidase</fullName>
    </submittedName>
</protein>
<keyword evidence="9" id="KW-1185">Reference proteome</keyword>
<evidence type="ECO:0000259" key="7">
    <source>
        <dbReference type="PROSITE" id="PS52009"/>
    </source>
</evidence>
<dbReference type="InterPro" id="IPR051822">
    <property type="entry name" value="Glycosyl_Hydrolase_84"/>
</dbReference>
<evidence type="ECO:0000256" key="1">
    <source>
        <dbReference type="ARBA" id="ARBA00022801"/>
    </source>
</evidence>
<comment type="similarity">
    <text evidence="3">Belongs to the glycosyl hydrolase 84 family.</text>
</comment>
<dbReference type="Gene3D" id="3.20.20.80">
    <property type="entry name" value="Glycosidases"/>
    <property type="match status" value="1"/>
</dbReference>
<dbReference type="GO" id="GO:1901135">
    <property type="term" value="P:carbohydrate derivative metabolic process"/>
    <property type="evidence" value="ECO:0007669"/>
    <property type="project" value="UniProtKB-ARBA"/>
</dbReference>
<organism evidence="8 9">
    <name type="scientific">Georgenia soli</name>
    <dbReference type="NCBI Taxonomy" id="638953"/>
    <lineage>
        <taxon>Bacteria</taxon>
        <taxon>Bacillati</taxon>
        <taxon>Actinomycetota</taxon>
        <taxon>Actinomycetes</taxon>
        <taxon>Micrococcales</taxon>
        <taxon>Bogoriellaceae</taxon>
        <taxon>Georgenia</taxon>
    </lineage>
</organism>
<keyword evidence="2 3" id="KW-0326">Glycosidase</keyword>
<evidence type="ECO:0000256" key="5">
    <source>
        <dbReference type="SAM" id="SignalP"/>
    </source>
</evidence>
<dbReference type="AlphaFoldDB" id="A0A2A9EMQ3"/>
<dbReference type="Pfam" id="PF07555">
    <property type="entry name" value="NAGidase"/>
    <property type="match status" value="1"/>
</dbReference>
<proteinExistence type="inferred from homology"/>
<dbReference type="SUPFAM" id="SSF49785">
    <property type="entry name" value="Galactose-binding domain-like"/>
    <property type="match status" value="1"/>
</dbReference>
<keyword evidence="1 3" id="KW-0378">Hydrolase</keyword>
<feature type="domain" description="GH84" evidence="7">
    <location>
        <begin position="199"/>
        <end position="480"/>
    </location>
</feature>
<dbReference type="SUPFAM" id="SSF55545">
    <property type="entry name" value="beta-N-acetylhexosaminidase-like domain"/>
    <property type="match status" value="1"/>
</dbReference>
<dbReference type="Proteomes" id="UP000222106">
    <property type="component" value="Unassembled WGS sequence"/>
</dbReference>
<dbReference type="Gene3D" id="2.60.120.260">
    <property type="entry name" value="Galactose-binding domain-like"/>
    <property type="match status" value="1"/>
</dbReference>
<dbReference type="Gene3D" id="1.20.58.460">
    <property type="entry name" value="Hyaluronidase post-catalytic domain-like"/>
    <property type="match status" value="1"/>
</dbReference>
<comment type="caution">
    <text evidence="8">The sequence shown here is derived from an EMBL/GenBank/DDBJ whole genome shotgun (WGS) entry which is preliminary data.</text>
</comment>
<dbReference type="GO" id="GO:0005975">
    <property type="term" value="P:carbohydrate metabolic process"/>
    <property type="evidence" value="ECO:0007669"/>
    <property type="project" value="UniProtKB-ARBA"/>
</dbReference>
<dbReference type="Gene3D" id="3.30.379.10">
    <property type="entry name" value="Chitobiase/beta-hexosaminidase domain 2-like"/>
    <property type="match status" value="1"/>
</dbReference>
<dbReference type="InterPro" id="IPR029018">
    <property type="entry name" value="Hex-like_dom2"/>
</dbReference>
<name>A0A2A9EMQ3_9MICO</name>
<dbReference type="PROSITE" id="PS52009">
    <property type="entry name" value="GH84"/>
    <property type="match status" value="1"/>
</dbReference>
<dbReference type="InterPro" id="IPR011496">
    <property type="entry name" value="O-GlcNAcase_cat"/>
</dbReference>
<feature type="signal peptide" evidence="5">
    <location>
        <begin position="1"/>
        <end position="19"/>
    </location>
</feature>
<reference evidence="8 9" key="1">
    <citation type="submission" date="2017-10" db="EMBL/GenBank/DDBJ databases">
        <title>Sequencing the genomes of 1000 actinobacteria strains.</title>
        <authorList>
            <person name="Klenk H.-P."/>
        </authorList>
    </citation>
    <scope>NUCLEOTIDE SEQUENCE [LARGE SCALE GENOMIC DNA]</scope>
    <source>
        <strain evidence="8 9">DSM 21838</strain>
    </source>
</reference>
<dbReference type="PANTHER" id="PTHR13170">
    <property type="entry name" value="O-GLCNACASE"/>
    <property type="match status" value="1"/>
</dbReference>
<feature type="active site" description="Proton donor" evidence="3">
    <location>
        <position position="314"/>
    </location>
</feature>
<evidence type="ECO:0000313" key="8">
    <source>
        <dbReference type="EMBL" id="PFG39489.1"/>
    </source>
</evidence>